<feature type="compositionally biased region" description="Low complexity" evidence="1">
    <location>
        <begin position="119"/>
        <end position="132"/>
    </location>
</feature>
<feature type="compositionally biased region" description="Low complexity" evidence="1">
    <location>
        <begin position="160"/>
        <end position="175"/>
    </location>
</feature>
<feature type="region of interest" description="Disordered" evidence="1">
    <location>
        <begin position="1"/>
        <end position="39"/>
    </location>
</feature>
<feature type="compositionally biased region" description="Basic and acidic residues" evidence="1">
    <location>
        <begin position="224"/>
        <end position="239"/>
    </location>
</feature>
<feature type="region of interest" description="Disordered" evidence="1">
    <location>
        <begin position="336"/>
        <end position="463"/>
    </location>
</feature>
<feature type="compositionally biased region" description="Low complexity" evidence="1">
    <location>
        <begin position="667"/>
        <end position="680"/>
    </location>
</feature>
<feature type="compositionally biased region" description="Polar residues" evidence="1">
    <location>
        <begin position="376"/>
        <end position="387"/>
    </location>
</feature>
<feature type="region of interest" description="Disordered" evidence="1">
    <location>
        <begin position="639"/>
        <end position="756"/>
    </location>
</feature>
<organism evidence="2">
    <name type="scientific">Alexandrium monilatum</name>
    <dbReference type="NCBI Taxonomy" id="311494"/>
    <lineage>
        <taxon>Eukaryota</taxon>
        <taxon>Sar</taxon>
        <taxon>Alveolata</taxon>
        <taxon>Dinophyceae</taxon>
        <taxon>Gonyaulacales</taxon>
        <taxon>Pyrocystaceae</taxon>
        <taxon>Alexandrium</taxon>
    </lineage>
</organism>
<accession>A0A7S4RA72</accession>
<sequence>MSYIVHPPQAQSLPPSQGGDAAPGVAATHAGPVTPAPPVAPGVALAASPLTAYATAPSPAGFQARIPITLSPRLVTGLPSPGLAQGLTLEEPQVCYQKFFPGARAQVVPPKTTSVVPQGGCDVSRGGVSRRSLPPPSPCSPLQVGELAQEPRSQKNMPWASTTPAAASSPTETSTLIYEGTGAAPAWTTPRSKFREGRERSPSSPSVASPVRQDGVELTTPKTSPRERLFGPDVREESPRCGGASRAPHRDSCNFASCLQAAEGSSVPVRLHREELPQQKSPGLTSFFNCDPPPLPDTGVKRCEEARQTTSFAPLADGLHPGSPAECAFEEIAVPRKGRSSTHAQVALAKAPRPFATEEGEDEGAASTVAAKSRVPSGSRSPQTGRKNCSGGEFAKGLSQDGADDGFHKALGTPQARSRQNPRAQAERLSRGPVPFGTSADVLPEDAPAISGVRSPKASSRSPVTTVRLESGLQPAEVPQEVCHQQALGFARKGRSSPRSSLERSLTLPCWAHEPQASPSKDAALESVTEGLKVKVQTILSSRGLEKAEEVAIGSPRLVSRAASPRQELSHRDIAAGRPTPALAAASANSTPVRDAALGRQTSAFAAASAGSTPVRAVAVGRCSSTPDSTPIQRLRVLRHRTLPTPQRQTELQGGSMQVPAAEPRSKPSALRPARSASARTTREGEEGPQASRQRRLSYSARPPALHQEPARRLSGPSKVEAQRRPESTEALRTRSASAMPDRNPNGSANRVSSKDGTADALGAVCSGGNFKVQGRRLSRCSSPEQERSPFCLRLAADTNPTRSARTLVISRQDSCADRISALKSELDLLKTKNGLFRQQLLTFQAGQNAILKQAESSVSTDVASTASTGGD</sequence>
<gene>
    <name evidence="2" type="ORF">AMON00008_LOCUS31750</name>
</gene>
<reference evidence="2" key="1">
    <citation type="submission" date="2021-01" db="EMBL/GenBank/DDBJ databases">
        <authorList>
            <person name="Corre E."/>
            <person name="Pelletier E."/>
            <person name="Niang G."/>
            <person name="Scheremetjew M."/>
            <person name="Finn R."/>
            <person name="Kale V."/>
            <person name="Holt S."/>
            <person name="Cochrane G."/>
            <person name="Meng A."/>
            <person name="Brown T."/>
            <person name="Cohen L."/>
        </authorList>
    </citation>
    <scope>NUCLEOTIDE SEQUENCE</scope>
    <source>
        <strain evidence="2">CCMP3105</strain>
    </source>
</reference>
<feature type="compositionally biased region" description="Low complexity" evidence="1">
    <location>
        <begin position="202"/>
        <end position="211"/>
    </location>
</feature>
<feature type="region of interest" description="Disordered" evidence="1">
    <location>
        <begin position="111"/>
        <end position="247"/>
    </location>
</feature>
<feature type="compositionally biased region" description="Polar residues" evidence="1">
    <location>
        <begin position="644"/>
        <end position="656"/>
    </location>
</feature>
<evidence type="ECO:0000256" key="1">
    <source>
        <dbReference type="SAM" id="MobiDB-lite"/>
    </source>
</evidence>
<name>A0A7S4RA72_9DINO</name>
<proteinExistence type="predicted"/>
<evidence type="ECO:0000313" key="2">
    <source>
        <dbReference type="EMBL" id="CAE4606749.1"/>
    </source>
</evidence>
<dbReference type="AlphaFoldDB" id="A0A7S4RA72"/>
<feature type="compositionally biased region" description="Basic and acidic residues" evidence="1">
    <location>
        <begin position="721"/>
        <end position="733"/>
    </location>
</feature>
<protein>
    <submittedName>
        <fullName evidence="2">Uncharacterized protein</fullName>
    </submittedName>
</protein>
<dbReference type="EMBL" id="HBNR01045642">
    <property type="protein sequence ID" value="CAE4606749.1"/>
    <property type="molecule type" value="Transcribed_RNA"/>
</dbReference>